<feature type="region of interest" description="Disordered" evidence="14">
    <location>
        <begin position="64"/>
        <end position="93"/>
    </location>
</feature>
<dbReference type="EMBL" id="CM000763">
    <property type="protein sequence ID" value="EES06987.1"/>
    <property type="molecule type" value="Genomic_DNA"/>
</dbReference>
<dbReference type="PROSITE" id="PS50089">
    <property type="entry name" value="ZF_RING_2"/>
    <property type="match status" value="1"/>
</dbReference>
<evidence type="ECO:0000256" key="10">
    <source>
        <dbReference type="ARBA" id="ARBA00022833"/>
    </source>
</evidence>
<sequence length="292" mass="30499">MTTTTTSQHQGPPTAAPVGDAAGSAMTPGGSITVASSIVIFVIISIGLLSLQYCFDARDRETHHGAWSRRRRRRGDDADGTAGSNNGATRTRGVDPEVMRALPVTVYRAAAAPASKEDAVECSVCLAELQDGEEARFLPRCGHGFHAECVDMWLASHTTCPLCRLTVTVSKPGPESSQTPAPASALRPLPPEPANLPRNVHVLLGVSDQGGAVTAANIVTDDGDDTTAAAPALVIEIPELAPVPTPTPRDAAKSSPVSARPRSFRRLCAGEVADVERVTICVAVVEATRPKC</sequence>
<keyword evidence="12 15" id="KW-0472">Membrane</keyword>
<dbReference type="GO" id="GO:0061630">
    <property type="term" value="F:ubiquitin protein ligase activity"/>
    <property type="evidence" value="ECO:0000318"/>
    <property type="project" value="GO_Central"/>
</dbReference>
<evidence type="ECO:0000256" key="3">
    <source>
        <dbReference type="ARBA" id="ARBA00004906"/>
    </source>
</evidence>
<dbReference type="Gramene" id="EES06987">
    <property type="protein sequence ID" value="EES06987"/>
    <property type="gene ID" value="SORBI_3004G181200"/>
</dbReference>
<evidence type="ECO:0000259" key="16">
    <source>
        <dbReference type="PROSITE" id="PS50089"/>
    </source>
</evidence>
<comment type="pathway">
    <text evidence="3">Protein modification; protein ubiquitination.</text>
</comment>
<evidence type="ECO:0000256" key="6">
    <source>
        <dbReference type="ARBA" id="ARBA00022692"/>
    </source>
</evidence>
<dbReference type="SUPFAM" id="SSF57850">
    <property type="entry name" value="RING/U-box"/>
    <property type="match status" value="1"/>
</dbReference>
<reference evidence="17 18" key="1">
    <citation type="journal article" date="2009" name="Nature">
        <title>The Sorghum bicolor genome and the diversification of grasses.</title>
        <authorList>
            <person name="Paterson A.H."/>
            <person name="Bowers J.E."/>
            <person name="Bruggmann R."/>
            <person name="Dubchak I."/>
            <person name="Grimwood J."/>
            <person name="Gundlach H."/>
            <person name="Haberer G."/>
            <person name="Hellsten U."/>
            <person name="Mitros T."/>
            <person name="Poliakov A."/>
            <person name="Schmutz J."/>
            <person name="Spannagl M."/>
            <person name="Tang H."/>
            <person name="Wang X."/>
            <person name="Wicker T."/>
            <person name="Bharti A.K."/>
            <person name="Chapman J."/>
            <person name="Feltus F.A."/>
            <person name="Gowik U."/>
            <person name="Grigoriev I.V."/>
            <person name="Lyons E."/>
            <person name="Maher C.A."/>
            <person name="Martis M."/>
            <person name="Narechania A."/>
            <person name="Otillar R.P."/>
            <person name="Penning B.W."/>
            <person name="Salamov A.A."/>
            <person name="Wang Y."/>
            <person name="Zhang L."/>
            <person name="Carpita N.C."/>
            <person name="Freeling M."/>
            <person name="Gingle A.R."/>
            <person name="Hash C.T."/>
            <person name="Keller B."/>
            <person name="Klein P."/>
            <person name="Kresovich S."/>
            <person name="McCann M.C."/>
            <person name="Ming R."/>
            <person name="Peterson D.G."/>
            <person name="Mehboob-ur-Rahman"/>
            <person name="Ware D."/>
            <person name="Westhoff P."/>
            <person name="Mayer K.F."/>
            <person name="Messing J."/>
            <person name="Rokhsar D.S."/>
        </authorList>
    </citation>
    <scope>NUCLEOTIDE SEQUENCE [LARGE SCALE GENOMIC DNA]</scope>
    <source>
        <strain evidence="18">cv. BTx623</strain>
    </source>
</reference>
<dbReference type="Gene3D" id="3.30.40.10">
    <property type="entry name" value="Zinc/RING finger domain, C3HC4 (zinc finger)"/>
    <property type="match status" value="1"/>
</dbReference>
<evidence type="ECO:0000256" key="14">
    <source>
        <dbReference type="SAM" id="MobiDB-lite"/>
    </source>
</evidence>
<dbReference type="HOGENOM" id="CLU_066543_1_1_1"/>
<keyword evidence="6 15" id="KW-0812">Transmembrane</keyword>
<dbReference type="Proteomes" id="UP000000768">
    <property type="component" value="Chromosome 4"/>
</dbReference>
<dbReference type="CDD" id="cd16461">
    <property type="entry name" value="RING-H2_EL5-like"/>
    <property type="match status" value="1"/>
</dbReference>
<comment type="subcellular location">
    <subcellularLocation>
        <location evidence="2">Membrane</location>
        <topology evidence="2">Single-pass membrane protein</topology>
    </subcellularLocation>
</comment>
<evidence type="ECO:0000256" key="11">
    <source>
        <dbReference type="ARBA" id="ARBA00022989"/>
    </source>
</evidence>
<dbReference type="GO" id="GO:0016020">
    <property type="term" value="C:membrane"/>
    <property type="evidence" value="ECO:0000318"/>
    <property type="project" value="GO_Central"/>
</dbReference>
<evidence type="ECO:0000256" key="5">
    <source>
        <dbReference type="ARBA" id="ARBA00022679"/>
    </source>
</evidence>
<dbReference type="PANTHER" id="PTHR46913:SF1">
    <property type="entry name" value="RING-H2 FINGER PROTEIN ATL16"/>
    <property type="match status" value="1"/>
</dbReference>
<dbReference type="eggNOG" id="KOG0800">
    <property type="taxonomic scope" value="Eukaryota"/>
</dbReference>
<evidence type="ECO:0000256" key="4">
    <source>
        <dbReference type="ARBA" id="ARBA00012483"/>
    </source>
</evidence>
<feature type="region of interest" description="Disordered" evidence="14">
    <location>
        <begin position="170"/>
        <end position="189"/>
    </location>
</feature>
<evidence type="ECO:0000313" key="17">
    <source>
        <dbReference type="EMBL" id="EES06987.1"/>
    </source>
</evidence>
<keyword evidence="5" id="KW-0808">Transferase</keyword>
<dbReference type="InParanoid" id="C5XUX7"/>
<keyword evidence="9" id="KW-0833">Ubl conjugation pathway</keyword>
<dbReference type="InterPro" id="IPR013083">
    <property type="entry name" value="Znf_RING/FYVE/PHD"/>
</dbReference>
<gene>
    <name evidence="17" type="ORF">SORBI_3004G181200</name>
</gene>
<proteinExistence type="predicted"/>
<evidence type="ECO:0000313" key="18">
    <source>
        <dbReference type="Proteomes" id="UP000000768"/>
    </source>
</evidence>
<name>C5XUX7_SORBI</name>
<dbReference type="Pfam" id="PF13639">
    <property type="entry name" value="zf-RING_2"/>
    <property type="match status" value="1"/>
</dbReference>
<reference evidence="18" key="2">
    <citation type="journal article" date="2018" name="Plant J.">
        <title>The Sorghum bicolor reference genome: improved assembly, gene annotations, a transcriptome atlas, and signatures of genome organization.</title>
        <authorList>
            <person name="McCormick R.F."/>
            <person name="Truong S.K."/>
            <person name="Sreedasyam A."/>
            <person name="Jenkins J."/>
            <person name="Shu S."/>
            <person name="Sims D."/>
            <person name="Kennedy M."/>
            <person name="Amirebrahimi M."/>
            <person name="Weers B.D."/>
            <person name="McKinley B."/>
            <person name="Mattison A."/>
            <person name="Morishige D.T."/>
            <person name="Grimwood J."/>
            <person name="Schmutz J."/>
            <person name="Mullet J.E."/>
        </authorList>
    </citation>
    <scope>NUCLEOTIDE SEQUENCE [LARGE SCALE GENOMIC DNA]</scope>
    <source>
        <strain evidence="18">cv. BTx623</strain>
    </source>
</reference>
<comment type="catalytic activity">
    <reaction evidence="1">
        <text>S-ubiquitinyl-[E2 ubiquitin-conjugating enzyme]-L-cysteine + [acceptor protein]-L-lysine = [E2 ubiquitin-conjugating enzyme]-L-cysteine + N(6)-ubiquitinyl-[acceptor protein]-L-lysine.</text>
        <dbReference type="EC" id="2.3.2.27"/>
    </reaction>
</comment>
<evidence type="ECO:0000256" key="9">
    <source>
        <dbReference type="ARBA" id="ARBA00022786"/>
    </source>
</evidence>
<dbReference type="OMA" id="RDRETHH"/>
<dbReference type="FunFam" id="3.30.40.10:FF:000187">
    <property type="entry name" value="E3 ubiquitin-protein ligase ATL6"/>
    <property type="match status" value="1"/>
</dbReference>
<evidence type="ECO:0000256" key="1">
    <source>
        <dbReference type="ARBA" id="ARBA00000900"/>
    </source>
</evidence>
<dbReference type="STRING" id="4558.C5XUX7"/>
<dbReference type="GO" id="GO:0006511">
    <property type="term" value="P:ubiquitin-dependent protein catabolic process"/>
    <property type="evidence" value="ECO:0000318"/>
    <property type="project" value="GO_Central"/>
</dbReference>
<organism evidence="17 18">
    <name type="scientific">Sorghum bicolor</name>
    <name type="common">Sorghum</name>
    <name type="synonym">Sorghum vulgare</name>
    <dbReference type="NCBI Taxonomy" id="4558"/>
    <lineage>
        <taxon>Eukaryota</taxon>
        <taxon>Viridiplantae</taxon>
        <taxon>Streptophyta</taxon>
        <taxon>Embryophyta</taxon>
        <taxon>Tracheophyta</taxon>
        <taxon>Spermatophyta</taxon>
        <taxon>Magnoliopsida</taxon>
        <taxon>Liliopsida</taxon>
        <taxon>Poales</taxon>
        <taxon>Poaceae</taxon>
        <taxon>PACMAD clade</taxon>
        <taxon>Panicoideae</taxon>
        <taxon>Andropogonodae</taxon>
        <taxon>Andropogoneae</taxon>
        <taxon>Sorghinae</taxon>
        <taxon>Sorghum</taxon>
    </lineage>
</organism>
<dbReference type="GO" id="GO:0008270">
    <property type="term" value="F:zinc ion binding"/>
    <property type="evidence" value="ECO:0007669"/>
    <property type="project" value="UniProtKB-KW"/>
</dbReference>
<accession>C5XUX7</accession>
<evidence type="ECO:0000256" key="8">
    <source>
        <dbReference type="ARBA" id="ARBA00022771"/>
    </source>
</evidence>
<dbReference type="SMART" id="SM01197">
    <property type="entry name" value="FANCL_C"/>
    <property type="match status" value="1"/>
</dbReference>
<feature type="domain" description="RING-type" evidence="16">
    <location>
        <begin position="122"/>
        <end position="164"/>
    </location>
</feature>
<dbReference type="InterPro" id="IPR001841">
    <property type="entry name" value="Znf_RING"/>
</dbReference>
<dbReference type="InterPro" id="IPR044600">
    <property type="entry name" value="ATL1/ATL16-like"/>
</dbReference>
<dbReference type="PANTHER" id="PTHR46913">
    <property type="entry name" value="RING-H2 FINGER PROTEIN ATL16"/>
    <property type="match status" value="1"/>
</dbReference>
<keyword evidence="10" id="KW-0862">Zinc</keyword>
<keyword evidence="8 13" id="KW-0863">Zinc-finger</keyword>
<feature type="transmembrane region" description="Helical" evidence="15">
    <location>
        <begin position="32"/>
        <end position="51"/>
    </location>
</feature>
<dbReference type="EC" id="2.3.2.27" evidence="4"/>
<dbReference type="GO" id="GO:0016567">
    <property type="term" value="P:protein ubiquitination"/>
    <property type="evidence" value="ECO:0007669"/>
    <property type="project" value="InterPro"/>
</dbReference>
<dbReference type="AlphaFoldDB" id="C5XUX7"/>
<feature type="region of interest" description="Disordered" evidence="14">
    <location>
        <begin position="1"/>
        <end position="23"/>
    </location>
</feature>
<keyword evidence="7" id="KW-0479">Metal-binding</keyword>
<evidence type="ECO:0000256" key="13">
    <source>
        <dbReference type="PROSITE-ProRule" id="PRU00175"/>
    </source>
</evidence>
<dbReference type="SMART" id="SM00184">
    <property type="entry name" value="RING"/>
    <property type="match status" value="1"/>
</dbReference>
<keyword evidence="11 15" id="KW-1133">Transmembrane helix</keyword>
<evidence type="ECO:0000256" key="15">
    <source>
        <dbReference type="SAM" id="Phobius"/>
    </source>
</evidence>
<evidence type="ECO:0000256" key="12">
    <source>
        <dbReference type="ARBA" id="ARBA00023136"/>
    </source>
</evidence>
<keyword evidence="18" id="KW-1185">Reference proteome</keyword>
<evidence type="ECO:0000256" key="2">
    <source>
        <dbReference type="ARBA" id="ARBA00004167"/>
    </source>
</evidence>
<feature type="compositionally biased region" description="Polar residues" evidence="14">
    <location>
        <begin position="1"/>
        <end position="11"/>
    </location>
</feature>
<evidence type="ECO:0000256" key="7">
    <source>
        <dbReference type="ARBA" id="ARBA00022723"/>
    </source>
</evidence>
<protein>
    <recommendedName>
        <fullName evidence="4">RING-type E3 ubiquitin transferase</fullName>
        <ecNumber evidence="4">2.3.2.27</ecNumber>
    </recommendedName>
</protein>